<evidence type="ECO:0000313" key="2">
    <source>
        <dbReference type="Proteomes" id="UP000007819"/>
    </source>
</evidence>
<keyword evidence="2" id="KW-1185">Reference proteome</keyword>
<organism evidence="1 2">
    <name type="scientific">Acyrthosiphon pisum</name>
    <name type="common">Pea aphid</name>
    <dbReference type="NCBI Taxonomy" id="7029"/>
    <lineage>
        <taxon>Eukaryota</taxon>
        <taxon>Metazoa</taxon>
        <taxon>Ecdysozoa</taxon>
        <taxon>Arthropoda</taxon>
        <taxon>Hexapoda</taxon>
        <taxon>Insecta</taxon>
        <taxon>Pterygota</taxon>
        <taxon>Neoptera</taxon>
        <taxon>Paraneoptera</taxon>
        <taxon>Hemiptera</taxon>
        <taxon>Sternorrhyncha</taxon>
        <taxon>Aphidomorpha</taxon>
        <taxon>Aphidoidea</taxon>
        <taxon>Aphididae</taxon>
        <taxon>Macrosiphini</taxon>
        <taxon>Acyrthosiphon</taxon>
    </lineage>
</organism>
<dbReference type="AlphaFoldDB" id="A0A8R2H477"/>
<protein>
    <submittedName>
        <fullName evidence="1">Uncharacterized protein</fullName>
    </submittedName>
</protein>
<dbReference type="KEGG" id="api:107883497"/>
<reference evidence="1" key="2">
    <citation type="submission" date="2022-06" db="UniProtKB">
        <authorList>
            <consortium name="EnsemblMetazoa"/>
        </authorList>
    </citation>
    <scope>IDENTIFICATION</scope>
</reference>
<dbReference type="Gene3D" id="1.25.40.420">
    <property type="match status" value="1"/>
</dbReference>
<dbReference type="GeneID" id="107883497"/>
<evidence type="ECO:0000313" key="1">
    <source>
        <dbReference type="EnsemblMetazoa" id="XP_016659119.1"/>
    </source>
</evidence>
<proteinExistence type="predicted"/>
<sequence>MEHVRLSLAPPDYISKYVVDEPLIKNNPKCKDFVIEALNFHILKKHRSITMPQKICYSPRQTGLKVLLNSDFKLSFQYHSI</sequence>
<accession>A0A8R2H477</accession>
<dbReference type="Proteomes" id="UP000007819">
    <property type="component" value="Unassembled WGS sequence"/>
</dbReference>
<name>A0A8R2H477_ACYPI</name>
<dbReference type="EnsemblMetazoa" id="XM_016803630.2">
    <property type="protein sequence ID" value="XP_016659119.1"/>
    <property type="gene ID" value="LOC107883497"/>
</dbReference>
<dbReference type="RefSeq" id="XP_016659119.1">
    <property type="nucleotide sequence ID" value="XM_016803630.2"/>
</dbReference>
<reference evidence="2" key="1">
    <citation type="submission" date="2010-06" db="EMBL/GenBank/DDBJ databases">
        <authorList>
            <person name="Jiang H."/>
            <person name="Abraham K."/>
            <person name="Ali S."/>
            <person name="Alsbrooks S.L."/>
            <person name="Anim B.N."/>
            <person name="Anosike U.S."/>
            <person name="Attaway T."/>
            <person name="Bandaranaike D.P."/>
            <person name="Battles P.K."/>
            <person name="Bell S.N."/>
            <person name="Bell A.V."/>
            <person name="Beltran B."/>
            <person name="Bickham C."/>
            <person name="Bustamante Y."/>
            <person name="Caleb T."/>
            <person name="Canada A."/>
            <person name="Cardenas V."/>
            <person name="Carter K."/>
            <person name="Chacko J."/>
            <person name="Chandrabose M.N."/>
            <person name="Chavez D."/>
            <person name="Chavez A."/>
            <person name="Chen L."/>
            <person name="Chu H.-S."/>
            <person name="Claassen K.J."/>
            <person name="Cockrell R."/>
            <person name="Collins M."/>
            <person name="Cooper J.A."/>
            <person name="Cree A."/>
            <person name="Curry S.M."/>
            <person name="Da Y."/>
            <person name="Dao M.D."/>
            <person name="Das B."/>
            <person name="Davila M.-L."/>
            <person name="Davy-Carroll L."/>
            <person name="Denson S."/>
            <person name="Dinh H."/>
            <person name="Ebong V.E."/>
            <person name="Edwards J.R."/>
            <person name="Egan A."/>
            <person name="El-Daye J."/>
            <person name="Escobedo L."/>
            <person name="Fernandez S."/>
            <person name="Fernando P.R."/>
            <person name="Flagg N."/>
            <person name="Forbes L.D."/>
            <person name="Fowler R.G."/>
            <person name="Fu Q."/>
            <person name="Gabisi R.A."/>
            <person name="Ganer J."/>
            <person name="Garbino Pronczuk A."/>
            <person name="Garcia R.M."/>
            <person name="Garner T."/>
            <person name="Garrett T.E."/>
            <person name="Gonzalez D.A."/>
            <person name="Hamid H."/>
            <person name="Hawkins E.S."/>
            <person name="Hirani K."/>
            <person name="Hogues M.E."/>
            <person name="Hollins B."/>
            <person name="Hsiao C.-H."/>
            <person name="Jabil R."/>
            <person name="James M.L."/>
            <person name="Jhangiani S.N."/>
            <person name="Johnson B."/>
            <person name="Johnson Q."/>
            <person name="Joshi V."/>
            <person name="Kalu J.B."/>
            <person name="Kam C."/>
            <person name="Kashfia A."/>
            <person name="Keebler J."/>
            <person name="Kisamo H."/>
            <person name="Kovar C.L."/>
            <person name="Lago L.A."/>
            <person name="Lai C.-Y."/>
            <person name="Laidlaw J."/>
            <person name="Lara F."/>
            <person name="Le T.-K."/>
            <person name="Lee S.L."/>
            <person name="Legall F.H."/>
            <person name="Lemon S.J."/>
            <person name="Lewis L.R."/>
            <person name="Li B."/>
            <person name="Liu Y."/>
            <person name="Liu Y.-S."/>
            <person name="Lopez J."/>
            <person name="Lozado R.J."/>
            <person name="Lu J."/>
            <person name="Madu R.C."/>
            <person name="Maheshwari M."/>
            <person name="Maheshwari R."/>
            <person name="Malloy K."/>
            <person name="Martinez E."/>
            <person name="Mathew T."/>
            <person name="Mercado I.C."/>
            <person name="Mercado C."/>
            <person name="Meyer B."/>
            <person name="Montgomery K."/>
            <person name="Morgan M.B."/>
            <person name="Munidasa M."/>
            <person name="Nazareth L.V."/>
            <person name="Nelson J."/>
            <person name="Ng B.M."/>
            <person name="Nguyen N.B."/>
            <person name="Nguyen P.Q."/>
            <person name="Nguyen T."/>
            <person name="Obregon M."/>
            <person name="Okwuonu G.O."/>
            <person name="Onwere C.G."/>
            <person name="Orozco G."/>
            <person name="Parra A."/>
            <person name="Patel S."/>
            <person name="Patil S."/>
            <person name="Perez A."/>
            <person name="Perez Y."/>
            <person name="Pham C."/>
            <person name="Primus E.L."/>
            <person name="Pu L.-L."/>
            <person name="Puazo M."/>
            <person name="Qin X."/>
            <person name="Quiroz J.B."/>
            <person name="Reese J."/>
            <person name="Richards S."/>
            <person name="Rives C.M."/>
            <person name="Robberts R."/>
            <person name="Ruiz S.J."/>
            <person name="Ruiz M.J."/>
            <person name="Santibanez J."/>
            <person name="Schneider B.W."/>
            <person name="Sisson I."/>
            <person name="Smith M."/>
            <person name="Sodergren E."/>
            <person name="Song X.-Z."/>
            <person name="Song B.B."/>
            <person name="Summersgill H."/>
            <person name="Thelus R."/>
            <person name="Thornton R.D."/>
            <person name="Trejos Z.Y."/>
            <person name="Usmani K."/>
            <person name="Vattathil S."/>
            <person name="Villasana D."/>
            <person name="Walker D.L."/>
            <person name="Wang S."/>
            <person name="Wang K."/>
            <person name="White C.S."/>
            <person name="Williams A.C."/>
            <person name="Williamson J."/>
            <person name="Wilson K."/>
            <person name="Woghiren I.O."/>
            <person name="Woodworth J.R."/>
            <person name="Worley K.C."/>
            <person name="Wright R.A."/>
            <person name="Wu W."/>
            <person name="Young L."/>
            <person name="Zhang L."/>
            <person name="Zhang J."/>
            <person name="Zhu Y."/>
            <person name="Muzny D.M."/>
            <person name="Weinstock G."/>
            <person name="Gibbs R.A."/>
        </authorList>
    </citation>
    <scope>NUCLEOTIDE SEQUENCE [LARGE SCALE GENOMIC DNA]</scope>
    <source>
        <strain evidence="2">LSR1</strain>
    </source>
</reference>